<organism evidence="6 7">
    <name type="scientific">Athene cunicularia</name>
    <name type="common">Burrowing owl</name>
    <name type="synonym">Speotyto cunicularia</name>
    <dbReference type="NCBI Taxonomy" id="194338"/>
    <lineage>
        <taxon>Eukaryota</taxon>
        <taxon>Metazoa</taxon>
        <taxon>Chordata</taxon>
        <taxon>Craniata</taxon>
        <taxon>Vertebrata</taxon>
        <taxon>Euteleostomi</taxon>
        <taxon>Archelosauria</taxon>
        <taxon>Archosauria</taxon>
        <taxon>Dinosauria</taxon>
        <taxon>Saurischia</taxon>
        <taxon>Theropoda</taxon>
        <taxon>Coelurosauria</taxon>
        <taxon>Aves</taxon>
        <taxon>Neognathae</taxon>
        <taxon>Neoaves</taxon>
        <taxon>Telluraves</taxon>
        <taxon>Strigiformes</taxon>
        <taxon>Strigidae</taxon>
        <taxon>Athene</taxon>
    </lineage>
</organism>
<dbReference type="Ensembl" id="ENSACUT00000017708.1">
    <property type="protein sequence ID" value="ENSACUP00000016600.1"/>
    <property type="gene ID" value="ENSACUG00000011132.1"/>
</dbReference>
<name>A0A663MVK7_ATHCN</name>
<dbReference type="InterPro" id="IPR036236">
    <property type="entry name" value="Znf_C2H2_sf"/>
</dbReference>
<dbReference type="PANTHER" id="PTHR21402:SF5">
    <property type="entry name" value="GAMETOCYTE SPECIFIC FACTOR 1"/>
    <property type="match status" value="1"/>
</dbReference>
<dbReference type="PANTHER" id="PTHR21402">
    <property type="entry name" value="GAMETOCYTE SPECIFIC FACTOR 1-RELATED"/>
    <property type="match status" value="1"/>
</dbReference>
<keyword evidence="4" id="KW-0732">Signal</keyword>
<keyword evidence="7" id="KW-1185">Reference proteome</keyword>
<dbReference type="OMA" id="TANFCGN"/>
<accession>A0A663MVK7</accession>
<evidence type="ECO:0000256" key="2">
    <source>
        <dbReference type="ARBA" id="ARBA00022771"/>
    </source>
</evidence>
<evidence type="ECO:0000256" key="4">
    <source>
        <dbReference type="SAM" id="SignalP"/>
    </source>
</evidence>
<keyword evidence="3" id="KW-0862">Zinc</keyword>
<dbReference type="InterPro" id="IPR022776">
    <property type="entry name" value="TRM13/UPF0224_CHHC_Znf_dom"/>
</dbReference>
<feature type="signal peptide" evidence="4">
    <location>
        <begin position="1"/>
        <end position="18"/>
    </location>
</feature>
<reference evidence="6" key="1">
    <citation type="submission" date="2025-08" db="UniProtKB">
        <authorList>
            <consortium name="Ensembl"/>
        </authorList>
    </citation>
    <scope>IDENTIFICATION</scope>
</reference>
<reference evidence="6" key="2">
    <citation type="submission" date="2025-09" db="UniProtKB">
        <authorList>
            <consortium name="Ensembl"/>
        </authorList>
    </citation>
    <scope>IDENTIFICATION</scope>
</reference>
<evidence type="ECO:0000313" key="6">
    <source>
        <dbReference type="Ensembl" id="ENSACUP00000016600.1"/>
    </source>
</evidence>
<keyword evidence="2" id="KW-0863">Zinc-finger</keyword>
<evidence type="ECO:0000256" key="1">
    <source>
        <dbReference type="ARBA" id="ARBA00022723"/>
    </source>
</evidence>
<feature type="domain" description="CHHC U11-48K-type" evidence="5">
    <location>
        <begin position="55"/>
        <end position="82"/>
    </location>
</feature>
<keyword evidence="1" id="KW-0479">Metal-binding</keyword>
<dbReference type="Proteomes" id="UP000472269">
    <property type="component" value="Unplaced"/>
</dbReference>
<gene>
    <name evidence="6" type="primary">LOC113489206</name>
</gene>
<dbReference type="Pfam" id="PF05253">
    <property type="entry name" value="zf-U11-48K"/>
    <property type="match status" value="2"/>
</dbReference>
<evidence type="ECO:0000313" key="7">
    <source>
        <dbReference type="Proteomes" id="UP000472269"/>
    </source>
</evidence>
<dbReference type="InterPro" id="IPR051591">
    <property type="entry name" value="UPF0224_FAM112_RNA_Proc"/>
</dbReference>
<protein>
    <submittedName>
        <fullName evidence="6">Gametocyte-specific factor 1-like</fullName>
    </submittedName>
</protein>
<evidence type="ECO:0000259" key="5">
    <source>
        <dbReference type="PROSITE" id="PS51800"/>
    </source>
</evidence>
<dbReference type="SUPFAM" id="SSF57667">
    <property type="entry name" value="beta-beta-alpha zinc fingers"/>
    <property type="match status" value="1"/>
</dbReference>
<feature type="chain" id="PRO_5025416138" evidence="4">
    <location>
        <begin position="19"/>
        <end position="196"/>
    </location>
</feature>
<evidence type="ECO:0000256" key="3">
    <source>
        <dbReference type="ARBA" id="ARBA00022833"/>
    </source>
</evidence>
<sequence>LVLGFFFFLSVQLDVLDPERLIPCPYNKHHQIRACRFPYHLVKCKKSYPEVAKTLATCPFNARHLVPQADLSDHVLKCSDKGLIEQDTENWSSGFQREQMNAMSTWQAPPCEEDWETELSEQSNLPFVWGMINSGINSSSTTSEQKNCLPSTVRAPASFPDAILLKHPDRTSAASSLNFVTWMDGASSPKIMENPL</sequence>
<proteinExistence type="predicted"/>
<dbReference type="AlphaFoldDB" id="A0A663MVK7"/>
<dbReference type="PROSITE" id="PS51800">
    <property type="entry name" value="ZF_CHHC_U11_48K"/>
    <property type="match status" value="2"/>
</dbReference>
<dbReference type="GO" id="GO:0008270">
    <property type="term" value="F:zinc ion binding"/>
    <property type="evidence" value="ECO:0007669"/>
    <property type="project" value="UniProtKB-KW"/>
</dbReference>
<feature type="domain" description="CHHC U11-48K-type" evidence="5">
    <location>
        <begin position="21"/>
        <end position="48"/>
    </location>
</feature>